<comment type="caution">
    <text evidence="7">The sequence shown here is derived from an EMBL/GenBank/DDBJ whole genome shotgun (WGS) entry which is preliminary data.</text>
</comment>
<dbReference type="EMBL" id="CAJOBD010009446">
    <property type="protein sequence ID" value="CAF4135302.1"/>
    <property type="molecule type" value="Genomic_DNA"/>
</dbReference>
<dbReference type="PROSITE" id="PS50262">
    <property type="entry name" value="G_PROTEIN_RECEP_F1_2"/>
    <property type="match status" value="1"/>
</dbReference>
<dbReference type="Proteomes" id="UP000663864">
    <property type="component" value="Unassembled WGS sequence"/>
</dbReference>
<keyword evidence="3 5" id="KW-1133">Transmembrane helix</keyword>
<gene>
    <name evidence="8" type="ORF">JBS370_LOCUS33244</name>
    <name evidence="7" type="ORF">ZHD862_LOCUS36716</name>
</gene>
<evidence type="ECO:0000256" key="1">
    <source>
        <dbReference type="ARBA" id="ARBA00004370"/>
    </source>
</evidence>
<feature type="transmembrane region" description="Helical" evidence="5">
    <location>
        <begin position="147"/>
        <end position="171"/>
    </location>
</feature>
<evidence type="ECO:0000256" key="4">
    <source>
        <dbReference type="ARBA" id="ARBA00023136"/>
    </source>
</evidence>
<protein>
    <recommendedName>
        <fullName evidence="6">G-protein coupled receptors family 1 profile domain-containing protein</fullName>
    </recommendedName>
</protein>
<keyword evidence="2 5" id="KW-0812">Transmembrane</keyword>
<name>A0A815S3N0_9BILA</name>
<evidence type="ECO:0000313" key="7">
    <source>
        <dbReference type="EMBL" id="CAF1484443.1"/>
    </source>
</evidence>
<evidence type="ECO:0000256" key="2">
    <source>
        <dbReference type="ARBA" id="ARBA00022692"/>
    </source>
</evidence>
<keyword evidence="4 5" id="KW-0472">Membrane</keyword>
<feature type="domain" description="G-protein coupled receptors family 1 profile" evidence="6">
    <location>
        <begin position="46"/>
        <end position="257"/>
    </location>
</feature>
<feature type="transmembrane region" description="Helical" evidence="5">
    <location>
        <begin position="202"/>
        <end position="225"/>
    </location>
</feature>
<sequence>MHQRWKFSIKPNVHSSSKSADIDTSGISIAFQFWSLLIVGILSLICSLFVFYRYLSNHTRLYALHNHFILLLMMTNIILIVTDFSWMLDSLRQSGRALSATSLFSMIWWTVDFSLYNTQTLILAWASIERHILIFHSKMISTRKQKFYYHYLSYTILIIYLFTFYIGVIFLPPCKNEFNFNAVECGLNPCYLSIQFLVLWDLIIHNALPTLIIAIFSLPLLYRIISHKKTTSTTNSMAKISTVTLSLPYVACLSYLPNGTRQHRRIVPILTFLQHRRIYTRNITK</sequence>
<feature type="transmembrane region" description="Helical" evidence="5">
    <location>
        <begin position="33"/>
        <end position="55"/>
    </location>
</feature>
<dbReference type="InterPro" id="IPR017452">
    <property type="entry name" value="GPCR_Rhodpsn_7TM"/>
</dbReference>
<reference evidence="7" key="1">
    <citation type="submission" date="2021-02" db="EMBL/GenBank/DDBJ databases">
        <authorList>
            <person name="Nowell W R."/>
        </authorList>
    </citation>
    <scope>NUCLEOTIDE SEQUENCE</scope>
</reference>
<comment type="subcellular location">
    <subcellularLocation>
        <location evidence="1">Membrane</location>
    </subcellularLocation>
</comment>
<evidence type="ECO:0000313" key="8">
    <source>
        <dbReference type="EMBL" id="CAF4135302.1"/>
    </source>
</evidence>
<dbReference type="Proteomes" id="UP000663836">
    <property type="component" value="Unassembled WGS sequence"/>
</dbReference>
<organism evidence="7 9">
    <name type="scientific">Rotaria sordida</name>
    <dbReference type="NCBI Taxonomy" id="392033"/>
    <lineage>
        <taxon>Eukaryota</taxon>
        <taxon>Metazoa</taxon>
        <taxon>Spiralia</taxon>
        <taxon>Gnathifera</taxon>
        <taxon>Rotifera</taxon>
        <taxon>Eurotatoria</taxon>
        <taxon>Bdelloidea</taxon>
        <taxon>Philodinida</taxon>
        <taxon>Philodinidae</taxon>
        <taxon>Rotaria</taxon>
    </lineage>
</organism>
<evidence type="ECO:0000313" key="9">
    <source>
        <dbReference type="Proteomes" id="UP000663864"/>
    </source>
</evidence>
<dbReference type="SUPFAM" id="SSF81321">
    <property type="entry name" value="Family A G protein-coupled receptor-like"/>
    <property type="match status" value="1"/>
</dbReference>
<proteinExistence type="predicted"/>
<accession>A0A815S3N0</accession>
<feature type="transmembrane region" description="Helical" evidence="5">
    <location>
        <begin position="67"/>
        <end position="86"/>
    </location>
</feature>
<dbReference type="Gene3D" id="1.20.1070.10">
    <property type="entry name" value="Rhodopsin 7-helix transmembrane proteins"/>
    <property type="match status" value="1"/>
</dbReference>
<dbReference type="GO" id="GO:0016020">
    <property type="term" value="C:membrane"/>
    <property type="evidence" value="ECO:0007669"/>
    <property type="project" value="UniProtKB-SubCell"/>
</dbReference>
<dbReference type="EMBL" id="CAJNOT010006196">
    <property type="protein sequence ID" value="CAF1484443.1"/>
    <property type="molecule type" value="Genomic_DNA"/>
</dbReference>
<evidence type="ECO:0000256" key="3">
    <source>
        <dbReference type="ARBA" id="ARBA00022989"/>
    </source>
</evidence>
<evidence type="ECO:0000256" key="5">
    <source>
        <dbReference type="SAM" id="Phobius"/>
    </source>
</evidence>
<dbReference type="AlphaFoldDB" id="A0A815S3N0"/>
<feature type="transmembrane region" description="Helical" evidence="5">
    <location>
        <begin position="106"/>
        <end position="126"/>
    </location>
</feature>
<evidence type="ECO:0000259" key="6">
    <source>
        <dbReference type="PROSITE" id="PS50262"/>
    </source>
</evidence>